<keyword evidence="2 7" id="KW-0813">Transport</keyword>
<dbReference type="InterPro" id="IPR000515">
    <property type="entry name" value="MetI-like"/>
</dbReference>
<dbReference type="CDD" id="cd06261">
    <property type="entry name" value="TM_PBP2"/>
    <property type="match status" value="1"/>
</dbReference>
<dbReference type="PANTHER" id="PTHR43386:SF25">
    <property type="entry name" value="PEPTIDE ABC TRANSPORTER PERMEASE PROTEIN"/>
    <property type="match status" value="1"/>
</dbReference>
<dbReference type="Gene3D" id="1.10.3720.10">
    <property type="entry name" value="MetI-like"/>
    <property type="match status" value="1"/>
</dbReference>
<feature type="transmembrane region" description="Helical" evidence="7">
    <location>
        <begin position="37"/>
        <end position="58"/>
    </location>
</feature>
<feature type="transmembrane region" description="Helical" evidence="7">
    <location>
        <begin position="96"/>
        <end position="125"/>
    </location>
</feature>
<evidence type="ECO:0000256" key="2">
    <source>
        <dbReference type="ARBA" id="ARBA00022448"/>
    </source>
</evidence>
<dbReference type="GO" id="GO:0005886">
    <property type="term" value="C:plasma membrane"/>
    <property type="evidence" value="ECO:0007669"/>
    <property type="project" value="UniProtKB-SubCell"/>
</dbReference>
<keyword evidence="4 7" id="KW-0812">Transmembrane</keyword>
<dbReference type="SUPFAM" id="SSF161098">
    <property type="entry name" value="MetI-like"/>
    <property type="match status" value="1"/>
</dbReference>
<dbReference type="Pfam" id="PF00528">
    <property type="entry name" value="BPD_transp_1"/>
    <property type="match status" value="1"/>
</dbReference>
<evidence type="ECO:0000256" key="6">
    <source>
        <dbReference type="ARBA" id="ARBA00023136"/>
    </source>
</evidence>
<keyword evidence="6 7" id="KW-0472">Membrane</keyword>
<name>A0AAU1M2M7_9ACTN</name>
<feature type="transmembrane region" description="Helical" evidence="7">
    <location>
        <begin position="161"/>
        <end position="177"/>
    </location>
</feature>
<feature type="domain" description="ABC transmembrane type-1" evidence="8">
    <location>
        <begin position="98"/>
        <end position="287"/>
    </location>
</feature>
<gene>
    <name evidence="9" type="ORF">OG222_33350</name>
</gene>
<evidence type="ECO:0000256" key="7">
    <source>
        <dbReference type="RuleBase" id="RU363032"/>
    </source>
</evidence>
<dbReference type="Pfam" id="PF12911">
    <property type="entry name" value="OppC_N"/>
    <property type="match status" value="1"/>
</dbReference>
<dbReference type="PANTHER" id="PTHR43386">
    <property type="entry name" value="OLIGOPEPTIDE TRANSPORT SYSTEM PERMEASE PROTEIN APPC"/>
    <property type="match status" value="1"/>
</dbReference>
<evidence type="ECO:0000256" key="3">
    <source>
        <dbReference type="ARBA" id="ARBA00022475"/>
    </source>
</evidence>
<dbReference type="InterPro" id="IPR025966">
    <property type="entry name" value="OppC_N"/>
</dbReference>
<comment type="subcellular location">
    <subcellularLocation>
        <location evidence="1 7">Cell membrane</location>
        <topology evidence="1 7">Multi-pass membrane protein</topology>
    </subcellularLocation>
</comment>
<feature type="transmembrane region" description="Helical" evidence="7">
    <location>
        <begin position="219"/>
        <end position="245"/>
    </location>
</feature>
<sequence>MTTTVTPHQPPVRKRSSAGIITYRPGRAMRRFRRDRAGLICLGVLVLILLAGALSQVWTPQDPADQDLLGRLQGPSAEHLLGTDNLGRDVLSRLMAATWVAITSSSLAVVLGLVTGTVLGLVAGYAGGWIDSVLSRVADVLLSLPPLLFAVAIVGALGPSLTNAMIALGVLLLPRFFRMVRVSTQEIVHEDFTEAARASGAGPVRILLRHVLPNILSPLLIQISFGVAVAIVAESGLSFLGLGAQPPTASWGSMVKEGFDNLARTSWMILPPSALIVLTILVLSLLGDSLRDAVGRQNGSK</sequence>
<dbReference type="AlphaFoldDB" id="A0AAU1M2M7"/>
<dbReference type="InterPro" id="IPR050366">
    <property type="entry name" value="BP-dependent_transpt_permease"/>
</dbReference>
<proteinExistence type="inferred from homology"/>
<keyword evidence="5 7" id="KW-1133">Transmembrane helix</keyword>
<evidence type="ECO:0000259" key="8">
    <source>
        <dbReference type="PROSITE" id="PS50928"/>
    </source>
</evidence>
<accession>A0AAU1M2M7</accession>
<evidence type="ECO:0000256" key="4">
    <source>
        <dbReference type="ARBA" id="ARBA00022692"/>
    </source>
</evidence>
<dbReference type="InterPro" id="IPR035906">
    <property type="entry name" value="MetI-like_sf"/>
</dbReference>
<dbReference type="GO" id="GO:0055085">
    <property type="term" value="P:transmembrane transport"/>
    <property type="evidence" value="ECO:0007669"/>
    <property type="project" value="InterPro"/>
</dbReference>
<feature type="transmembrane region" description="Helical" evidence="7">
    <location>
        <begin position="265"/>
        <end position="286"/>
    </location>
</feature>
<evidence type="ECO:0000256" key="1">
    <source>
        <dbReference type="ARBA" id="ARBA00004651"/>
    </source>
</evidence>
<keyword evidence="3" id="KW-1003">Cell membrane</keyword>
<protein>
    <submittedName>
        <fullName evidence="9">ABC transporter permease</fullName>
    </submittedName>
</protein>
<evidence type="ECO:0000256" key="5">
    <source>
        <dbReference type="ARBA" id="ARBA00022989"/>
    </source>
</evidence>
<dbReference type="EMBL" id="CP108169">
    <property type="protein sequence ID" value="WTQ77728.1"/>
    <property type="molecule type" value="Genomic_DNA"/>
</dbReference>
<dbReference type="PROSITE" id="PS50928">
    <property type="entry name" value="ABC_TM1"/>
    <property type="match status" value="1"/>
</dbReference>
<reference evidence="9" key="1">
    <citation type="submission" date="2022-10" db="EMBL/GenBank/DDBJ databases">
        <title>The complete genomes of actinobacterial strains from the NBC collection.</title>
        <authorList>
            <person name="Joergensen T.S."/>
            <person name="Alvarez Arevalo M."/>
            <person name="Sterndorff E.B."/>
            <person name="Faurdal D."/>
            <person name="Vuksanovic O."/>
            <person name="Mourched A.-S."/>
            <person name="Charusanti P."/>
            <person name="Shaw S."/>
            <person name="Blin K."/>
            <person name="Weber T."/>
        </authorList>
    </citation>
    <scope>NUCLEOTIDE SEQUENCE</scope>
    <source>
        <strain evidence="9">NBC_00148</strain>
    </source>
</reference>
<evidence type="ECO:0000313" key="9">
    <source>
        <dbReference type="EMBL" id="WTQ77728.1"/>
    </source>
</evidence>
<comment type="similarity">
    <text evidence="7">Belongs to the binding-protein-dependent transport system permease family.</text>
</comment>
<organism evidence="9">
    <name type="scientific">Streptomyces sp. NBC_00148</name>
    <dbReference type="NCBI Taxonomy" id="2903626"/>
    <lineage>
        <taxon>Bacteria</taxon>
        <taxon>Bacillati</taxon>
        <taxon>Actinomycetota</taxon>
        <taxon>Actinomycetes</taxon>
        <taxon>Kitasatosporales</taxon>
        <taxon>Streptomycetaceae</taxon>
        <taxon>Streptomyces</taxon>
    </lineage>
</organism>